<keyword evidence="6" id="KW-1185">Reference proteome</keyword>
<dbReference type="Proteomes" id="UP000314986">
    <property type="component" value="Unassembled WGS sequence"/>
</dbReference>
<sequence>MRWIAPLVLGCNMLMPPRQCDNYQSEWRCCRSLRNLFHHYYAYGEIPSCQQWKSDYMNCVEWEKHKSQEAKKALLESERKRVKDQKRYSPVWKLRKNPPADWHLPLNDSQQK</sequence>
<dbReference type="GO" id="GO:0043083">
    <property type="term" value="C:synaptic cleft"/>
    <property type="evidence" value="ECO:0007669"/>
    <property type="project" value="UniProtKB-SubCell"/>
</dbReference>
<comment type="subcellular location">
    <subcellularLocation>
        <location evidence="2">Synaptic cleft</location>
    </subcellularLocation>
</comment>
<dbReference type="GeneID" id="121849593"/>
<organism evidence="5 6">
    <name type="scientific">Callorhinchus milii</name>
    <name type="common">Ghost shark</name>
    <dbReference type="NCBI Taxonomy" id="7868"/>
    <lineage>
        <taxon>Eukaryota</taxon>
        <taxon>Metazoa</taxon>
        <taxon>Chordata</taxon>
        <taxon>Craniata</taxon>
        <taxon>Vertebrata</taxon>
        <taxon>Chondrichthyes</taxon>
        <taxon>Holocephali</taxon>
        <taxon>Chimaeriformes</taxon>
        <taxon>Callorhinchidae</taxon>
        <taxon>Callorhinchus</taxon>
    </lineage>
</organism>
<dbReference type="OrthoDB" id="5946508at2759"/>
<accession>A0A4W3ITN1</accession>
<protein>
    <recommendedName>
        <fullName evidence="3">Synaptic plasticity regulator PANTS</fullName>
    </recommendedName>
    <alternativeName>
        <fullName evidence="4">Plasticity-associated neural transcript short</fullName>
    </alternativeName>
</protein>
<reference evidence="6" key="3">
    <citation type="journal article" date="2014" name="Nature">
        <title>Elephant shark genome provides unique insights into gnathostome evolution.</title>
        <authorList>
            <consortium name="International Elephant Shark Genome Sequencing Consortium"/>
            <person name="Venkatesh B."/>
            <person name="Lee A.P."/>
            <person name="Ravi V."/>
            <person name="Maurya A.K."/>
            <person name="Lian M.M."/>
            <person name="Swann J.B."/>
            <person name="Ohta Y."/>
            <person name="Flajnik M.F."/>
            <person name="Sutoh Y."/>
            <person name="Kasahara M."/>
            <person name="Hoon S."/>
            <person name="Gangu V."/>
            <person name="Roy S.W."/>
            <person name="Irimia M."/>
            <person name="Korzh V."/>
            <person name="Kondrychyn I."/>
            <person name="Lim Z.W."/>
            <person name="Tay B.H."/>
            <person name="Tohari S."/>
            <person name="Kong K.W."/>
            <person name="Ho S."/>
            <person name="Lorente-Galdos B."/>
            <person name="Quilez J."/>
            <person name="Marques-Bonet T."/>
            <person name="Raney B.J."/>
            <person name="Ingham P.W."/>
            <person name="Tay A."/>
            <person name="Hillier L.W."/>
            <person name="Minx P."/>
            <person name="Boehm T."/>
            <person name="Wilson R.K."/>
            <person name="Brenner S."/>
            <person name="Warren W.C."/>
        </authorList>
    </citation>
    <scope>NUCLEOTIDE SEQUENCE [LARGE SCALE GENOMIC DNA]</scope>
</reference>
<evidence type="ECO:0000256" key="2">
    <source>
        <dbReference type="ARBA" id="ARBA00043942"/>
    </source>
</evidence>
<evidence type="ECO:0000313" key="6">
    <source>
        <dbReference type="Proteomes" id="UP000314986"/>
    </source>
</evidence>
<comment type="similarity">
    <text evidence="1">Belongs to the UPF0545 family.</text>
</comment>
<dbReference type="OMA" id="CHLYKDE"/>
<reference evidence="5" key="4">
    <citation type="submission" date="2025-08" db="UniProtKB">
        <authorList>
            <consortium name="Ensembl"/>
        </authorList>
    </citation>
    <scope>IDENTIFICATION</scope>
</reference>
<dbReference type="RefSeq" id="XP_042193646.1">
    <property type="nucleotide sequence ID" value="XM_042337712.1"/>
</dbReference>
<reference evidence="5" key="5">
    <citation type="submission" date="2025-09" db="UniProtKB">
        <authorList>
            <consortium name="Ensembl"/>
        </authorList>
    </citation>
    <scope>IDENTIFICATION</scope>
</reference>
<dbReference type="InParanoid" id="A0A4W3ITN1"/>
<evidence type="ECO:0000256" key="4">
    <source>
        <dbReference type="ARBA" id="ARBA00044235"/>
    </source>
</evidence>
<dbReference type="FunCoup" id="A0A4W3ITN1">
    <property type="interactions" value="14"/>
</dbReference>
<gene>
    <name evidence="5" type="primary">LOC121849593</name>
</gene>
<dbReference type="PANTHER" id="PTHR28052">
    <property type="entry name" value="UPF0545 PROTEIN C22ORF39"/>
    <property type="match status" value="1"/>
</dbReference>
<name>A0A4W3ITN1_CALMI</name>
<dbReference type="Pfam" id="PF11326">
    <property type="entry name" value="PANTS-like"/>
    <property type="match status" value="1"/>
</dbReference>
<dbReference type="AlphaFoldDB" id="A0A4W3ITN1"/>
<dbReference type="STRING" id="7868.ENSCMIP00000032747"/>
<dbReference type="Ensembl" id="ENSCMIT00000033251.1">
    <property type="protein sequence ID" value="ENSCMIP00000032747.1"/>
    <property type="gene ID" value="ENSCMIG00000014007.1"/>
</dbReference>
<proteinExistence type="inferred from homology"/>
<dbReference type="GeneTree" id="ENSGT00390000002511"/>
<dbReference type="InterPro" id="IPR021475">
    <property type="entry name" value="Pants/Emi1-like"/>
</dbReference>
<evidence type="ECO:0000256" key="1">
    <source>
        <dbReference type="ARBA" id="ARBA00006412"/>
    </source>
</evidence>
<reference evidence="6" key="2">
    <citation type="journal article" date="2007" name="PLoS Biol.">
        <title>Survey sequencing and comparative analysis of the elephant shark (Callorhinchus milii) genome.</title>
        <authorList>
            <person name="Venkatesh B."/>
            <person name="Kirkness E.F."/>
            <person name="Loh Y.H."/>
            <person name="Halpern A.L."/>
            <person name="Lee A.P."/>
            <person name="Johnson J."/>
            <person name="Dandona N."/>
            <person name="Viswanathan L.D."/>
            <person name="Tay A."/>
            <person name="Venter J.C."/>
            <person name="Strausberg R.L."/>
            <person name="Brenner S."/>
        </authorList>
    </citation>
    <scope>NUCLEOTIDE SEQUENCE [LARGE SCALE GENOMIC DNA]</scope>
</reference>
<reference evidence="6" key="1">
    <citation type="journal article" date="2006" name="Science">
        <title>Ancient noncoding elements conserved in the human genome.</title>
        <authorList>
            <person name="Venkatesh B."/>
            <person name="Kirkness E.F."/>
            <person name="Loh Y.H."/>
            <person name="Halpern A.L."/>
            <person name="Lee A.P."/>
            <person name="Johnson J."/>
            <person name="Dandona N."/>
            <person name="Viswanathan L.D."/>
            <person name="Tay A."/>
            <person name="Venter J.C."/>
            <person name="Strausberg R.L."/>
            <person name="Brenner S."/>
        </authorList>
    </citation>
    <scope>NUCLEOTIDE SEQUENCE [LARGE SCALE GENOMIC DNA]</scope>
</reference>
<evidence type="ECO:0000313" key="5">
    <source>
        <dbReference type="Ensembl" id="ENSCMIP00000032747.1"/>
    </source>
</evidence>
<dbReference type="PANTHER" id="PTHR28052:SF1">
    <property type="entry name" value="UPF0545 PROTEIN C22ORF39"/>
    <property type="match status" value="1"/>
</dbReference>
<evidence type="ECO:0000256" key="3">
    <source>
        <dbReference type="ARBA" id="ARBA00044072"/>
    </source>
</evidence>